<name>A0ABW8J046_9GAMM</name>
<evidence type="ECO:0000256" key="1">
    <source>
        <dbReference type="SAM" id="MobiDB-lite"/>
    </source>
</evidence>
<sequence>MRAPAVGRDDRALQPVAFDAPATPTGRQGLVMELEPEVHAHSHKSGHSLVDLMLALSALVLSVVSMIIAIENHHAMKQLVMANSWPYLRHESSNVGSSGDAVALLGLTNAGVGPALIEKFTVSYQGTPIKTTTDLLRHCCVKDAGDVTAMKANMITGSMNGRAVAARESAYFLQMKRPGEGPMLDHWKALDDAREHVSAAVCYRSVLGDHWVTTSDDFRPRQVDSCDVLPGPAYQE</sequence>
<evidence type="ECO:0000313" key="6">
    <source>
        <dbReference type="Proteomes" id="UP001620339"/>
    </source>
</evidence>
<dbReference type="EMBL" id="JADIKK010000007">
    <property type="protein sequence ID" value="MFK2875631.1"/>
    <property type="molecule type" value="Genomic_DNA"/>
</dbReference>
<keyword evidence="2" id="KW-1133">Transmembrane helix</keyword>
<evidence type="ECO:0000313" key="3">
    <source>
        <dbReference type="EMBL" id="MFK2875631.1"/>
    </source>
</evidence>
<keyword evidence="2" id="KW-0812">Transmembrane</keyword>
<organism evidence="3 6">
    <name type="scientific">Rhodanobacter hydrolyticus</name>
    <dbReference type="NCBI Taxonomy" id="2250595"/>
    <lineage>
        <taxon>Bacteria</taxon>
        <taxon>Pseudomonadati</taxon>
        <taxon>Pseudomonadota</taxon>
        <taxon>Gammaproteobacteria</taxon>
        <taxon>Lysobacterales</taxon>
        <taxon>Rhodanobacteraceae</taxon>
        <taxon>Rhodanobacter</taxon>
    </lineage>
</organism>
<evidence type="ECO:0000313" key="4">
    <source>
        <dbReference type="EMBL" id="MFK2876084.1"/>
    </source>
</evidence>
<comment type="caution">
    <text evidence="3">The sequence shown here is derived from an EMBL/GenBank/DDBJ whole genome shotgun (WGS) entry which is preliminary data.</text>
</comment>
<gene>
    <name evidence="3" type="ORF">ISP25_00885</name>
    <name evidence="4" type="ORF">ISP25_03245</name>
    <name evidence="5" type="ORF">ISP25_21505</name>
</gene>
<accession>A0ABW8J046</accession>
<dbReference type="RefSeq" id="WP_404611630.1">
    <property type="nucleotide sequence ID" value="NZ_JADIKK010000007.1"/>
</dbReference>
<feature type="transmembrane region" description="Helical" evidence="2">
    <location>
        <begin position="52"/>
        <end position="70"/>
    </location>
</feature>
<dbReference type="Proteomes" id="UP001620339">
    <property type="component" value="Unassembled WGS sequence"/>
</dbReference>
<keyword evidence="2" id="KW-0472">Membrane</keyword>
<protein>
    <submittedName>
        <fullName evidence="3">Uncharacterized protein</fullName>
    </submittedName>
</protein>
<evidence type="ECO:0000313" key="5">
    <source>
        <dbReference type="EMBL" id="MFK2879650.1"/>
    </source>
</evidence>
<evidence type="ECO:0000256" key="2">
    <source>
        <dbReference type="SAM" id="Phobius"/>
    </source>
</evidence>
<keyword evidence="6" id="KW-1185">Reference proteome</keyword>
<feature type="region of interest" description="Disordered" evidence="1">
    <location>
        <begin position="1"/>
        <end position="21"/>
    </location>
</feature>
<dbReference type="EMBL" id="JADIKK010000008">
    <property type="protein sequence ID" value="MFK2879650.1"/>
    <property type="molecule type" value="Genomic_DNA"/>
</dbReference>
<reference evidence="3 6" key="1">
    <citation type="submission" date="2020-10" db="EMBL/GenBank/DDBJ databases">
        <title>Phylogeny of dyella-like bacteria.</title>
        <authorList>
            <person name="Fu J."/>
        </authorList>
    </citation>
    <scope>NUCLEOTIDE SEQUENCE [LARGE SCALE GENOMIC DNA]</scope>
    <source>
        <strain evidence="3 6">KACC 19113</strain>
    </source>
</reference>
<proteinExistence type="predicted"/>
<dbReference type="EMBL" id="JADIKK010000008">
    <property type="protein sequence ID" value="MFK2876084.1"/>
    <property type="molecule type" value="Genomic_DNA"/>
</dbReference>